<organism evidence="1 2">
    <name type="scientific">Albugo candida</name>
    <dbReference type="NCBI Taxonomy" id="65357"/>
    <lineage>
        <taxon>Eukaryota</taxon>
        <taxon>Sar</taxon>
        <taxon>Stramenopiles</taxon>
        <taxon>Oomycota</taxon>
        <taxon>Peronosporomycetes</taxon>
        <taxon>Albuginales</taxon>
        <taxon>Albuginaceae</taxon>
        <taxon>Albugo</taxon>
    </lineage>
</organism>
<dbReference type="InParanoid" id="A0A024GMW8"/>
<accession>A0A024GMW8</accession>
<proteinExistence type="predicted"/>
<reference evidence="1 2" key="1">
    <citation type="submission" date="2012-05" db="EMBL/GenBank/DDBJ databases">
        <title>Recombination and specialization in a pathogen metapopulation.</title>
        <authorList>
            <person name="Gardiner A."/>
            <person name="Kemen E."/>
            <person name="Schultz-Larsen T."/>
            <person name="MacLean D."/>
            <person name="Van Oosterhout C."/>
            <person name="Jones J.D.G."/>
        </authorList>
    </citation>
    <scope>NUCLEOTIDE SEQUENCE [LARGE SCALE GENOMIC DNA]</scope>
    <source>
        <strain evidence="1 2">Ac Nc2</strain>
    </source>
</reference>
<dbReference type="AlphaFoldDB" id="A0A024GMW8"/>
<evidence type="ECO:0000313" key="1">
    <source>
        <dbReference type="EMBL" id="CCI48059.1"/>
    </source>
</evidence>
<keyword evidence="2" id="KW-1185">Reference proteome</keyword>
<protein>
    <submittedName>
        <fullName evidence="1">Uncharacterized protein</fullName>
    </submittedName>
</protein>
<evidence type="ECO:0000313" key="2">
    <source>
        <dbReference type="Proteomes" id="UP000053237"/>
    </source>
</evidence>
<dbReference type="EMBL" id="CAIX01000203">
    <property type="protein sequence ID" value="CCI48059.1"/>
    <property type="molecule type" value="Genomic_DNA"/>
</dbReference>
<dbReference type="Proteomes" id="UP000053237">
    <property type="component" value="Unassembled WGS sequence"/>
</dbReference>
<sequence length="94" mass="10787">MTCLAYANNDKYFGVTRGEIAFSQWNHSKGIGNHHLQLNRKKCTHFVTDLGVYIEGTDNDAYCQLAVQELFDEFYAILLSHCWIMYSVTQLAFG</sequence>
<gene>
    <name evidence="1" type="ORF">BN9_091080</name>
</gene>
<comment type="caution">
    <text evidence="1">The sequence shown here is derived from an EMBL/GenBank/DDBJ whole genome shotgun (WGS) entry which is preliminary data.</text>
</comment>
<name>A0A024GMW8_9STRA</name>